<evidence type="ECO:0000256" key="6">
    <source>
        <dbReference type="ARBA" id="ARBA00022475"/>
    </source>
</evidence>
<sequence>MIDLGQHAQFIVIAYAGVGLGLAALIGWIVYDSRRTRSRLTQLGDKRS</sequence>
<proteinExistence type="inferred from homology"/>
<comment type="function">
    <text evidence="1 12">Required for the export of heme to the periplasm for the biogenesis of c-type cytochromes.</text>
</comment>
<evidence type="ECO:0000313" key="13">
    <source>
        <dbReference type="EMBL" id="SMQ86020.1"/>
    </source>
</evidence>
<keyword evidence="6 12" id="KW-1003">Cell membrane</keyword>
<dbReference type="GO" id="GO:0017004">
    <property type="term" value="P:cytochrome complex assembly"/>
    <property type="evidence" value="ECO:0007669"/>
    <property type="project" value="UniProtKB-KW"/>
</dbReference>
<keyword evidence="5 12" id="KW-0813">Transport</keyword>
<keyword evidence="10 12" id="KW-1133">Transmembrane helix</keyword>
<dbReference type="AlphaFoldDB" id="A0A1Y6GDY4"/>
<gene>
    <name evidence="13" type="ORF">SAMN06295905_3316</name>
</gene>
<keyword evidence="11 12" id="KW-0472">Membrane</keyword>
<evidence type="ECO:0000256" key="9">
    <source>
        <dbReference type="ARBA" id="ARBA00022748"/>
    </source>
</evidence>
<dbReference type="EMBL" id="FXWK01000002">
    <property type="protein sequence ID" value="SMQ86020.1"/>
    <property type="molecule type" value="Genomic_DNA"/>
</dbReference>
<comment type="subcellular location">
    <subcellularLocation>
        <location evidence="2 12">Cell inner membrane</location>
        <topology evidence="2 12">Single-pass membrane protein</topology>
    </subcellularLocation>
</comment>
<dbReference type="InterPro" id="IPR007078">
    <property type="entry name" value="Haem_export_protD_CcmD"/>
</dbReference>
<evidence type="ECO:0000256" key="11">
    <source>
        <dbReference type="ARBA" id="ARBA00023136"/>
    </source>
</evidence>
<accession>A0A1Y6GDY4</accession>
<feature type="transmembrane region" description="Helical" evidence="12">
    <location>
        <begin position="12"/>
        <end position="31"/>
    </location>
</feature>
<evidence type="ECO:0000256" key="7">
    <source>
        <dbReference type="ARBA" id="ARBA00022519"/>
    </source>
</evidence>
<keyword evidence="14" id="KW-1185">Reference proteome</keyword>
<evidence type="ECO:0000256" key="2">
    <source>
        <dbReference type="ARBA" id="ARBA00004377"/>
    </source>
</evidence>
<keyword evidence="9 12" id="KW-0201">Cytochrome c-type biogenesis</keyword>
<evidence type="ECO:0000256" key="12">
    <source>
        <dbReference type="RuleBase" id="RU363101"/>
    </source>
</evidence>
<name>A0A1Y6GDY4_9HYPH</name>
<dbReference type="Pfam" id="PF04995">
    <property type="entry name" value="CcmD"/>
    <property type="match status" value="1"/>
</dbReference>
<dbReference type="GO" id="GO:0015886">
    <property type="term" value="P:heme transport"/>
    <property type="evidence" value="ECO:0007669"/>
    <property type="project" value="InterPro"/>
</dbReference>
<keyword evidence="7 12" id="KW-0997">Cell inner membrane</keyword>
<reference evidence="14" key="1">
    <citation type="submission" date="2017-04" db="EMBL/GenBank/DDBJ databases">
        <authorList>
            <person name="Varghese N."/>
            <person name="Submissions S."/>
        </authorList>
    </citation>
    <scope>NUCLEOTIDE SEQUENCE [LARGE SCALE GENOMIC DNA]</scope>
</reference>
<evidence type="ECO:0000256" key="3">
    <source>
        <dbReference type="ARBA" id="ARBA00008741"/>
    </source>
</evidence>
<evidence type="ECO:0000256" key="5">
    <source>
        <dbReference type="ARBA" id="ARBA00022448"/>
    </source>
</evidence>
<dbReference type="RefSeq" id="WP_086471639.1">
    <property type="nucleotide sequence ID" value="NZ_FXWK01000002.1"/>
</dbReference>
<comment type="similarity">
    <text evidence="3 12">Belongs to the CcmD/CycX/HelD family.</text>
</comment>
<evidence type="ECO:0000256" key="10">
    <source>
        <dbReference type="ARBA" id="ARBA00022989"/>
    </source>
</evidence>
<dbReference type="GO" id="GO:0005886">
    <property type="term" value="C:plasma membrane"/>
    <property type="evidence" value="ECO:0007669"/>
    <property type="project" value="UniProtKB-SubCell"/>
</dbReference>
<evidence type="ECO:0000313" key="14">
    <source>
        <dbReference type="Proteomes" id="UP000194474"/>
    </source>
</evidence>
<evidence type="ECO:0000256" key="8">
    <source>
        <dbReference type="ARBA" id="ARBA00022692"/>
    </source>
</evidence>
<keyword evidence="8 12" id="KW-0812">Transmembrane</keyword>
<evidence type="ECO:0000256" key="1">
    <source>
        <dbReference type="ARBA" id="ARBA00002442"/>
    </source>
</evidence>
<organism evidence="13 14">
    <name type="scientific">Devosia lucknowensis</name>
    <dbReference type="NCBI Taxonomy" id="1096929"/>
    <lineage>
        <taxon>Bacteria</taxon>
        <taxon>Pseudomonadati</taxon>
        <taxon>Pseudomonadota</taxon>
        <taxon>Alphaproteobacteria</taxon>
        <taxon>Hyphomicrobiales</taxon>
        <taxon>Devosiaceae</taxon>
        <taxon>Devosia</taxon>
    </lineage>
</organism>
<dbReference type="Proteomes" id="UP000194474">
    <property type="component" value="Unassembled WGS sequence"/>
</dbReference>
<dbReference type="NCBIfam" id="TIGR03141">
    <property type="entry name" value="cytochro_ccmD"/>
    <property type="match status" value="1"/>
</dbReference>
<protein>
    <recommendedName>
        <fullName evidence="4 12">Heme exporter protein D</fullName>
    </recommendedName>
</protein>
<evidence type="ECO:0000256" key="4">
    <source>
        <dbReference type="ARBA" id="ARBA00016461"/>
    </source>
</evidence>